<evidence type="ECO:0000256" key="6">
    <source>
        <dbReference type="ARBA" id="ARBA00022989"/>
    </source>
</evidence>
<keyword evidence="7 8" id="KW-0472">Membrane</keyword>
<evidence type="ECO:0000256" key="4">
    <source>
        <dbReference type="ARBA" id="ARBA00022960"/>
    </source>
</evidence>
<evidence type="ECO:0000256" key="8">
    <source>
        <dbReference type="SAM" id="Phobius"/>
    </source>
</evidence>
<keyword evidence="6 8" id="KW-1133">Transmembrane helix</keyword>
<dbReference type="Proteomes" id="UP000019249">
    <property type="component" value="Unassembled WGS sequence"/>
</dbReference>
<feature type="transmembrane region" description="Helical" evidence="8">
    <location>
        <begin position="80"/>
        <end position="103"/>
    </location>
</feature>
<feature type="transmembrane region" description="Helical" evidence="8">
    <location>
        <begin position="115"/>
        <end position="134"/>
    </location>
</feature>
<organism evidence="9 10">
    <name type="scientific">Listeria floridensis FSL S10-1187</name>
    <dbReference type="NCBI Taxonomy" id="1265817"/>
    <lineage>
        <taxon>Bacteria</taxon>
        <taxon>Bacillati</taxon>
        <taxon>Bacillota</taxon>
        <taxon>Bacilli</taxon>
        <taxon>Bacillales</taxon>
        <taxon>Listeriaceae</taxon>
        <taxon>Listeria</taxon>
    </lineage>
</organism>
<evidence type="ECO:0000313" key="9">
    <source>
        <dbReference type="EMBL" id="EUJ30966.1"/>
    </source>
</evidence>
<comment type="caution">
    <text evidence="9">The sequence shown here is derived from an EMBL/GenBank/DDBJ whole genome shotgun (WGS) entry which is preliminary data.</text>
</comment>
<comment type="subcellular location">
    <subcellularLocation>
        <location evidence="1">Cell membrane</location>
        <topology evidence="1">Multi-pass membrane protein</topology>
    </subcellularLocation>
</comment>
<evidence type="ECO:0000256" key="7">
    <source>
        <dbReference type="ARBA" id="ARBA00023136"/>
    </source>
</evidence>
<dbReference type="InterPro" id="IPR004268">
    <property type="entry name" value="MurJ"/>
</dbReference>
<evidence type="ECO:0000256" key="3">
    <source>
        <dbReference type="ARBA" id="ARBA00022692"/>
    </source>
</evidence>
<evidence type="ECO:0000313" key="10">
    <source>
        <dbReference type="Proteomes" id="UP000019249"/>
    </source>
</evidence>
<reference evidence="9 10" key="1">
    <citation type="journal article" date="2014" name="Int. J. Syst. Evol. Microbiol.">
        <title>Listeria floridensis sp. nov., Listeria aquatica sp. nov., Listeria cornellensis sp. nov., Listeria riparia sp. nov. and Listeria grandensis sp. nov., from agricultural and natural environments.</title>
        <authorList>
            <person name="den Bakker H.C."/>
            <person name="Warchocki S."/>
            <person name="Wright E.M."/>
            <person name="Allred A.F."/>
            <person name="Ahlstrom C."/>
            <person name="Manuel C.S."/>
            <person name="Stasiewicz M.J."/>
            <person name="Burrell A."/>
            <person name="Roof S."/>
            <person name="Strawn L."/>
            <person name="Fortes E.D."/>
            <person name="Nightingale K.K."/>
            <person name="Kephart D."/>
            <person name="Wiedmann M."/>
        </authorList>
    </citation>
    <scope>NUCLEOTIDE SEQUENCE [LARGE SCALE GENOMIC DNA]</scope>
    <source>
        <strain evidence="9 10">FSL S10-1187</strain>
    </source>
</reference>
<dbReference type="Pfam" id="PF03023">
    <property type="entry name" value="MurJ"/>
    <property type="match status" value="1"/>
</dbReference>
<evidence type="ECO:0000256" key="1">
    <source>
        <dbReference type="ARBA" id="ARBA00004651"/>
    </source>
</evidence>
<feature type="transmembrane region" description="Helical" evidence="8">
    <location>
        <begin position="6"/>
        <end position="31"/>
    </location>
</feature>
<feature type="transmembrane region" description="Helical" evidence="8">
    <location>
        <begin position="43"/>
        <end position="68"/>
    </location>
</feature>
<keyword evidence="2" id="KW-1003">Cell membrane</keyword>
<name>A0ABP3AX37_9LIST</name>
<keyword evidence="4" id="KW-0133">Cell shape</keyword>
<feature type="transmembrane region" description="Helical" evidence="8">
    <location>
        <begin position="140"/>
        <end position="162"/>
    </location>
</feature>
<proteinExistence type="predicted"/>
<gene>
    <name evidence="9" type="ORF">MFLO_09732</name>
</gene>
<feature type="transmembrane region" description="Helical" evidence="8">
    <location>
        <begin position="183"/>
        <end position="203"/>
    </location>
</feature>
<keyword evidence="3 8" id="KW-0812">Transmembrane</keyword>
<accession>A0ABP3AX37</accession>
<evidence type="ECO:0000256" key="2">
    <source>
        <dbReference type="ARBA" id="ARBA00022475"/>
    </source>
</evidence>
<keyword evidence="10" id="KW-1185">Reference proteome</keyword>
<dbReference type="EMBL" id="AODF01000020">
    <property type="protein sequence ID" value="EUJ30966.1"/>
    <property type="molecule type" value="Genomic_DNA"/>
</dbReference>
<keyword evidence="5" id="KW-0573">Peptidoglycan synthesis</keyword>
<sequence>MDAFNLANLIMVCVINIVGSAIPSIMIPFLAKMKNDFHDKRTLNTYVSTILGSGFLLMLLTFAVGFVLVQVFQLKDSNPFYYMTYLMLVIMGFGQFFRMITWVQTSYLQMDSKFISVKLVGALSVLASYLYLLFKPDISIYEVAISISFSFVLETIGLIMANRNRKYRFHLTINFKDKEYRRLIRLTIPAVLSSTIYQFSILIPNFAGAISAKVISPP</sequence>
<protein>
    <submittedName>
        <fullName evidence="9">Teichoic acid/polysaccharide export protein</fullName>
    </submittedName>
</protein>
<evidence type="ECO:0000256" key="5">
    <source>
        <dbReference type="ARBA" id="ARBA00022984"/>
    </source>
</evidence>